<comment type="caution">
    <text evidence="1">The sequence shown here is derived from an EMBL/GenBank/DDBJ whole genome shotgun (WGS) entry which is preliminary data.</text>
</comment>
<accession>A0A1A6H6W3</accession>
<keyword evidence="2" id="KW-1185">Reference proteome</keyword>
<feature type="non-terminal residue" evidence="1">
    <location>
        <position position="1"/>
    </location>
</feature>
<reference evidence="1 2" key="1">
    <citation type="submission" date="2016-06" db="EMBL/GenBank/DDBJ databases">
        <title>The Draft Genome Sequence and Annotation of the Desert Woodrat Neotoma lepida.</title>
        <authorList>
            <person name="Campbell M."/>
            <person name="Oakeson K.F."/>
            <person name="Yandell M."/>
            <person name="Halpert J.R."/>
            <person name="Dearing D."/>
        </authorList>
    </citation>
    <scope>NUCLEOTIDE SEQUENCE [LARGE SCALE GENOMIC DNA]</scope>
    <source>
        <strain evidence="1">417</strain>
        <tissue evidence="1">Liver</tissue>
    </source>
</reference>
<gene>
    <name evidence="1" type="ORF">A6R68_15407</name>
</gene>
<evidence type="ECO:0000313" key="1">
    <source>
        <dbReference type="EMBL" id="OBS74056.1"/>
    </source>
</evidence>
<feature type="non-terminal residue" evidence="1">
    <location>
        <position position="94"/>
    </location>
</feature>
<dbReference type="AlphaFoldDB" id="A0A1A6H6W3"/>
<organism evidence="1 2">
    <name type="scientific">Neotoma lepida</name>
    <name type="common">Desert woodrat</name>
    <dbReference type="NCBI Taxonomy" id="56216"/>
    <lineage>
        <taxon>Eukaryota</taxon>
        <taxon>Metazoa</taxon>
        <taxon>Chordata</taxon>
        <taxon>Craniata</taxon>
        <taxon>Vertebrata</taxon>
        <taxon>Euteleostomi</taxon>
        <taxon>Mammalia</taxon>
        <taxon>Eutheria</taxon>
        <taxon>Euarchontoglires</taxon>
        <taxon>Glires</taxon>
        <taxon>Rodentia</taxon>
        <taxon>Myomorpha</taxon>
        <taxon>Muroidea</taxon>
        <taxon>Cricetidae</taxon>
        <taxon>Neotominae</taxon>
        <taxon>Neotoma</taxon>
    </lineage>
</organism>
<dbReference type="EMBL" id="LZPO01044515">
    <property type="protein sequence ID" value="OBS74056.1"/>
    <property type="molecule type" value="Genomic_DNA"/>
</dbReference>
<dbReference type="Proteomes" id="UP000092124">
    <property type="component" value="Unassembled WGS sequence"/>
</dbReference>
<evidence type="ECO:0000313" key="2">
    <source>
        <dbReference type="Proteomes" id="UP000092124"/>
    </source>
</evidence>
<name>A0A1A6H6W3_NEOLE</name>
<proteinExistence type="predicted"/>
<sequence length="94" mass="10310">FLPPLALPHCLFTPDTTRNPRSSVPLAAAAHVCRRRELGGQSDHLRGTQGAPSGCRGLHSTEISRQQNRLLQGSLTFCPEVLPEGGRHKRQHLL</sequence>
<protein>
    <submittedName>
        <fullName evidence="1">Uncharacterized protein</fullName>
    </submittedName>
</protein>